<dbReference type="EMBL" id="MK061408">
    <property type="protein sequence ID" value="AZF93394.1"/>
    <property type="molecule type" value="Genomic_DNA"/>
</dbReference>
<proteinExistence type="predicted"/>
<keyword evidence="2" id="KW-1185">Reference proteome</keyword>
<reference evidence="1 2" key="1">
    <citation type="submission" date="2018-10" db="EMBL/GenBank/DDBJ databases">
        <authorList>
            <person name="Staples A.K."/>
            <person name="Chhabra S.A."/>
            <person name="Chang S.T."/>
            <person name="Gover H.T."/>
            <person name="Sandhu A."/>
            <person name="Gaffney B.L."/>
            <person name="King R.A."/>
            <person name="Rinehart C.A."/>
            <person name="Rowland N.S."/>
            <person name="Garlena R.A."/>
            <person name="Russell D.A."/>
            <person name="Pope W.H."/>
            <person name="Jacobs-Sera D."/>
            <person name="Hendrix R.W."/>
            <person name="Hatfull G.F."/>
        </authorList>
    </citation>
    <scope>NUCLEOTIDE SEQUENCE [LARGE SCALE GENOMIC DNA]</scope>
</reference>
<dbReference type="KEGG" id="vg:64947437"/>
<evidence type="ECO:0000313" key="1">
    <source>
        <dbReference type="EMBL" id="AZF93394.1"/>
    </source>
</evidence>
<dbReference type="Proteomes" id="UP000273202">
    <property type="component" value="Segment"/>
</dbReference>
<dbReference type="GeneID" id="64947437"/>
<name>A0A3G8FF00_9CAUD</name>
<sequence>MTSIQGKLIALVLKYGISYLRKHPELLDEVSKHIPGKVDDLVLDVLAKLLGV</sequence>
<evidence type="ECO:0000313" key="2">
    <source>
        <dbReference type="Proteomes" id="UP000273202"/>
    </source>
</evidence>
<accession>A0A3G8FF00</accession>
<protein>
    <submittedName>
        <fullName evidence="1">Uncharacterized protein</fullName>
    </submittedName>
</protein>
<gene>
    <name evidence="1" type="primary">10</name>
    <name evidence="1" type="ORF">SEA_CENTAUR_10</name>
</gene>
<dbReference type="RefSeq" id="YP_010063625.1">
    <property type="nucleotide sequence ID" value="NC_054808.1"/>
</dbReference>
<organism evidence="1 2">
    <name type="scientific">Mycobacterium phage Centaur</name>
    <dbReference type="NCBI Taxonomy" id="2488784"/>
    <lineage>
        <taxon>Viruses</taxon>
        <taxon>Duplodnaviria</taxon>
        <taxon>Heunggongvirae</taxon>
        <taxon>Uroviricota</taxon>
        <taxon>Caudoviricetes</taxon>
        <taxon>Turbidovirus</taxon>
        <taxon>Turbidovirus centaur</taxon>
    </lineage>
</organism>